<evidence type="ECO:0000256" key="2">
    <source>
        <dbReference type="ARBA" id="ARBA00009773"/>
    </source>
</evidence>
<comment type="subcellular location">
    <subcellularLocation>
        <location evidence="1">Membrane</location>
        <topology evidence="1">Multi-pass membrane protein</topology>
    </subcellularLocation>
</comment>
<comment type="caution">
    <text evidence="7">The sequence shown here is derived from an EMBL/GenBank/DDBJ whole genome shotgun (WGS) entry which is preliminary data.</text>
</comment>
<evidence type="ECO:0000313" key="8">
    <source>
        <dbReference type="Proteomes" id="UP000265882"/>
    </source>
</evidence>
<feature type="transmembrane region" description="Helical" evidence="6">
    <location>
        <begin position="314"/>
        <end position="340"/>
    </location>
</feature>
<protein>
    <submittedName>
        <fullName evidence="7">AI-2E family transporter</fullName>
    </submittedName>
</protein>
<organism evidence="7 8">
    <name type="scientific">Abyssobacteria bacterium (strain SURF_5)</name>
    <dbReference type="NCBI Taxonomy" id="2093360"/>
    <lineage>
        <taxon>Bacteria</taxon>
        <taxon>Pseudomonadati</taxon>
        <taxon>Candidatus Hydrogenedentota</taxon>
        <taxon>Candidatus Abyssobacteria</taxon>
    </lineage>
</organism>
<accession>A0A3A4P0K1</accession>
<feature type="transmembrane region" description="Helical" evidence="6">
    <location>
        <begin position="20"/>
        <end position="37"/>
    </location>
</feature>
<dbReference type="GO" id="GO:0016020">
    <property type="term" value="C:membrane"/>
    <property type="evidence" value="ECO:0007669"/>
    <property type="project" value="UniProtKB-SubCell"/>
</dbReference>
<reference evidence="7 8" key="1">
    <citation type="journal article" date="2017" name="ISME J.">
        <title>Energy and carbon metabolisms in a deep terrestrial subsurface fluid microbial community.</title>
        <authorList>
            <person name="Momper L."/>
            <person name="Jungbluth S.P."/>
            <person name="Lee M.D."/>
            <person name="Amend J.P."/>
        </authorList>
    </citation>
    <scope>NUCLEOTIDE SEQUENCE [LARGE SCALE GENOMIC DNA]</scope>
    <source>
        <strain evidence="7">SURF_5</strain>
    </source>
</reference>
<dbReference type="GO" id="GO:0055085">
    <property type="term" value="P:transmembrane transport"/>
    <property type="evidence" value="ECO:0007669"/>
    <property type="project" value="TreeGrafter"/>
</dbReference>
<comment type="similarity">
    <text evidence="2">Belongs to the autoinducer-2 exporter (AI-2E) (TC 2.A.86) family.</text>
</comment>
<dbReference type="Pfam" id="PF01594">
    <property type="entry name" value="AI-2E_transport"/>
    <property type="match status" value="1"/>
</dbReference>
<proteinExistence type="inferred from homology"/>
<sequence length="354" mass="39214">MAKSAGENRSHRQYHFSEQVPLLLLFLAVLYTLYFARTLLLPIAFALFLSILFRPLVNLLNRLKIPDFVGAALVALVLVSAVLIAFYQLSEPATKWLERGPTLRTAIDRKLGSVRETIRGARETTEQIEEIAELEGDRQEVVVKGPSLAKQVLTVTQSTLATSVIIVVLLYFLLACGRQTLERVIKGLGAEKRGRWEKISGQIQREIGIYLRTYALVNLGLGIMTGIAMALLGMPNPVLWGILAAIVNFVPYVGPAVTLVVLGAVALLTFDHWLRILLPPLAFFVLTSLEGQVITPSIMGRQLTMNPIAVFVGILFWGWIWGIPGILLAVPILTVLRIIFKNVDQLKPLSRVFD</sequence>
<dbReference type="EMBL" id="QZKU01000042">
    <property type="protein sequence ID" value="RJP23926.1"/>
    <property type="molecule type" value="Genomic_DNA"/>
</dbReference>
<feature type="transmembrane region" description="Helical" evidence="6">
    <location>
        <begin position="276"/>
        <end position="294"/>
    </location>
</feature>
<evidence type="ECO:0000313" key="7">
    <source>
        <dbReference type="EMBL" id="RJP23926.1"/>
    </source>
</evidence>
<name>A0A3A4P0K1_ABYX5</name>
<feature type="transmembrane region" description="Helical" evidence="6">
    <location>
        <begin position="209"/>
        <end position="232"/>
    </location>
</feature>
<keyword evidence="5 6" id="KW-0472">Membrane</keyword>
<evidence type="ECO:0000256" key="6">
    <source>
        <dbReference type="SAM" id="Phobius"/>
    </source>
</evidence>
<keyword evidence="3 6" id="KW-0812">Transmembrane</keyword>
<dbReference type="Proteomes" id="UP000265882">
    <property type="component" value="Unassembled WGS sequence"/>
</dbReference>
<dbReference type="PANTHER" id="PTHR21716:SF16">
    <property type="entry name" value="BLL1467 PROTEIN"/>
    <property type="match status" value="1"/>
</dbReference>
<dbReference type="InterPro" id="IPR002549">
    <property type="entry name" value="AI-2E-like"/>
</dbReference>
<keyword evidence="4 6" id="KW-1133">Transmembrane helix</keyword>
<evidence type="ECO:0000256" key="1">
    <source>
        <dbReference type="ARBA" id="ARBA00004141"/>
    </source>
</evidence>
<dbReference type="PANTHER" id="PTHR21716">
    <property type="entry name" value="TRANSMEMBRANE PROTEIN"/>
    <property type="match status" value="1"/>
</dbReference>
<evidence type="ECO:0000256" key="5">
    <source>
        <dbReference type="ARBA" id="ARBA00023136"/>
    </source>
</evidence>
<evidence type="ECO:0000256" key="4">
    <source>
        <dbReference type="ARBA" id="ARBA00022989"/>
    </source>
</evidence>
<feature type="transmembrane region" description="Helical" evidence="6">
    <location>
        <begin position="43"/>
        <end position="61"/>
    </location>
</feature>
<dbReference type="AlphaFoldDB" id="A0A3A4P0K1"/>
<feature type="transmembrane region" description="Helical" evidence="6">
    <location>
        <begin position="238"/>
        <end position="269"/>
    </location>
</feature>
<gene>
    <name evidence="7" type="ORF">C4520_05645</name>
</gene>
<evidence type="ECO:0000256" key="3">
    <source>
        <dbReference type="ARBA" id="ARBA00022692"/>
    </source>
</evidence>
<feature type="transmembrane region" description="Helical" evidence="6">
    <location>
        <begin position="68"/>
        <end position="89"/>
    </location>
</feature>
<feature type="transmembrane region" description="Helical" evidence="6">
    <location>
        <begin position="155"/>
        <end position="176"/>
    </location>
</feature>